<evidence type="ECO:0000313" key="1">
    <source>
        <dbReference type="EMBL" id="MPD03308.1"/>
    </source>
</evidence>
<evidence type="ECO:0000313" key="2">
    <source>
        <dbReference type="Proteomes" id="UP000324222"/>
    </source>
</evidence>
<reference evidence="1 2" key="1">
    <citation type="submission" date="2019-05" db="EMBL/GenBank/DDBJ databases">
        <title>Another draft genome of Portunus trituberculatus and its Hox gene families provides insights of decapod evolution.</title>
        <authorList>
            <person name="Jeong J.-H."/>
            <person name="Song I."/>
            <person name="Kim S."/>
            <person name="Choi T."/>
            <person name="Kim D."/>
            <person name="Ryu S."/>
            <person name="Kim W."/>
        </authorList>
    </citation>
    <scope>NUCLEOTIDE SEQUENCE [LARGE SCALE GENOMIC DNA]</scope>
    <source>
        <tissue evidence="1">Muscle</tissue>
    </source>
</reference>
<dbReference type="EMBL" id="VSRR010135609">
    <property type="protein sequence ID" value="MPD03308.1"/>
    <property type="molecule type" value="Genomic_DNA"/>
</dbReference>
<accession>A0A5B7KDJ8</accession>
<organism evidence="1 2">
    <name type="scientific">Portunus trituberculatus</name>
    <name type="common">Swimming crab</name>
    <name type="synonym">Neptunus trituberculatus</name>
    <dbReference type="NCBI Taxonomy" id="210409"/>
    <lineage>
        <taxon>Eukaryota</taxon>
        <taxon>Metazoa</taxon>
        <taxon>Ecdysozoa</taxon>
        <taxon>Arthropoda</taxon>
        <taxon>Crustacea</taxon>
        <taxon>Multicrustacea</taxon>
        <taxon>Malacostraca</taxon>
        <taxon>Eumalacostraca</taxon>
        <taxon>Eucarida</taxon>
        <taxon>Decapoda</taxon>
        <taxon>Pleocyemata</taxon>
        <taxon>Brachyura</taxon>
        <taxon>Eubrachyura</taxon>
        <taxon>Portunoidea</taxon>
        <taxon>Portunidae</taxon>
        <taxon>Portuninae</taxon>
        <taxon>Portunus</taxon>
    </lineage>
</organism>
<dbReference type="Proteomes" id="UP000324222">
    <property type="component" value="Unassembled WGS sequence"/>
</dbReference>
<proteinExistence type="predicted"/>
<dbReference type="AlphaFoldDB" id="A0A5B7KDJ8"/>
<protein>
    <submittedName>
        <fullName evidence="1">Uncharacterized protein</fullName>
    </submittedName>
</protein>
<gene>
    <name evidence="1" type="ORF">E2C01_098940</name>
</gene>
<keyword evidence="2" id="KW-1185">Reference proteome</keyword>
<comment type="caution">
    <text evidence="1">The sequence shown here is derived from an EMBL/GenBank/DDBJ whole genome shotgun (WGS) entry which is preliminary data.</text>
</comment>
<name>A0A5B7KDJ8_PORTR</name>
<sequence length="112" mass="12238">MRRGYPITMPFVSWLSGESSMMSKNASWSEAIVWSVLAATASYEVPKPSWAGTRKAGKLAWDLWARDTPTEGRAALGRSEERLAEGGAFSCAGSGGRRRSLLVRVTRVKPSF</sequence>